<dbReference type="AlphaFoldDB" id="A0A510GHW2"/>
<dbReference type="Pfam" id="PF04352">
    <property type="entry name" value="ProQ"/>
    <property type="match status" value="1"/>
</dbReference>
<keyword evidence="4" id="KW-0614">Plasmid</keyword>
<name>A0A510GHW2_9RICK</name>
<accession>A0A510GHW2</accession>
<dbReference type="InterPro" id="IPR016103">
    <property type="entry name" value="ProQ/FinO"/>
</dbReference>
<feature type="region of interest" description="Disordered" evidence="2">
    <location>
        <begin position="41"/>
        <end position="94"/>
    </location>
</feature>
<dbReference type="EMBL" id="AP019564">
    <property type="protein sequence ID" value="BBJ32427.1"/>
    <property type="molecule type" value="Genomic_DNA"/>
</dbReference>
<keyword evidence="5" id="KW-1185">Reference proteome</keyword>
<keyword evidence="1" id="KW-0694">RNA-binding</keyword>
<evidence type="ECO:0000259" key="3">
    <source>
        <dbReference type="SMART" id="SM00945"/>
    </source>
</evidence>
<evidence type="ECO:0000256" key="1">
    <source>
        <dbReference type="ARBA" id="ARBA00022884"/>
    </source>
</evidence>
<dbReference type="InterPro" id="IPR036442">
    <property type="entry name" value="ProQ/FinO_sf"/>
</dbReference>
<feature type="compositionally biased region" description="Polar residues" evidence="2">
    <location>
        <begin position="82"/>
        <end position="94"/>
    </location>
</feature>
<dbReference type="Gene3D" id="1.10.1710.10">
    <property type="entry name" value="ProQ/FinO domain"/>
    <property type="match status" value="1"/>
</dbReference>
<organism evidence="4 5">
    <name type="scientific">Rickettsia asiatica</name>
    <dbReference type="NCBI Taxonomy" id="238800"/>
    <lineage>
        <taxon>Bacteria</taxon>
        <taxon>Pseudomonadati</taxon>
        <taxon>Pseudomonadota</taxon>
        <taxon>Alphaproteobacteria</taxon>
        <taxon>Rickettsiales</taxon>
        <taxon>Rickettsiaceae</taxon>
        <taxon>Rickettsieae</taxon>
        <taxon>Rickettsia</taxon>
        <taxon>spotted fever group</taxon>
    </lineage>
</organism>
<feature type="domain" description="ProQ/FinO" evidence="3">
    <location>
        <begin position="108"/>
        <end position="213"/>
    </location>
</feature>
<dbReference type="SMART" id="SM00945">
    <property type="entry name" value="ProQ"/>
    <property type="match status" value="1"/>
</dbReference>
<evidence type="ECO:0000313" key="4">
    <source>
        <dbReference type="EMBL" id="BBJ32427.1"/>
    </source>
</evidence>
<protein>
    <recommendedName>
        <fullName evidence="3">ProQ/FinO domain-containing protein</fullName>
    </recommendedName>
</protein>
<geneLocation type="plasmid" evidence="4 5">
    <name>pRA1</name>
</geneLocation>
<gene>
    <name evidence="4" type="ORF">RAS_p230</name>
</gene>
<dbReference type="RefSeq" id="WP_147144203.1">
    <property type="nucleotide sequence ID" value="NZ_AP019564.1"/>
</dbReference>
<dbReference type="Proteomes" id="UP000321183">
    <property type="component" value="Plasmid pRA1"/>
</dbReference>
<dbReference type="KEGG" id="ras:RAS_p230"/>
<reference evidence="4 5" key="1">
    <citation type="submission" date="2019-04" db="EMBL/GenBank/DDBJ databases">
        <title>Draft genome sequence of Rickettsia asiatica Maytaro1284.</title>
        <authorList>
            <person name="Thu M."/>
            <person name="Qiu Y."/>
            <person name="Nakao R."/>
        </authorList>
    </citation>
    <scope>NUCLEOTIDE SEQUENCE [LARGE SCALE GENOMIC DNA]</scope>
    <source>
        <strain evidence="4 5">Maytaro1284</strain>
        <plasmid evidence="4 5">pRA1</plasmid>
    </source>
</reference>
<sequence length="220" mass="24440">MNTMATTGKSKLKLNLTAKPLTLNANSLMQGPALKKVVVFEKPKSDVKDTGNSPATSDKKDASIGTTQAKSNDTKKSKKQEAVSSNKKASNQKVVVSPKEILKDKMKRRKKEYFSILTKLQTDYPEVFSEEVKPLAIGIDLELKKILNGQFPNNQLNRFFHRYCGSFKYKEKLVEGARRFNLDGSPAALVTEKEVPVIVKKPKNVANAAKTVSNEIDPKQ</sequence>
<evidence type="ECO:0000313" key="5">
    <source>
        <dbReference type="Proteomes" id="UP000321183"/>
    </source>
</evidence>
<proteinExistence type="predicted"/>
<evidence type="ECO:0000256" key="2">
    <source>
        <dbReference type="SAM" id="MobiDB-lite"/>
    </source>
</evidence>
<dbReference type="GO" id="GO:0003723">
    <property type="term" value="F:RNA binding"/>
    <property type="evidence" value="ECO:0007669"/>
    <property type="project" value="UniProtKB-KW"/>
</dbReference>
<dbReference type="SUPFAM" id="SSF48657">
    <property type="entry name" value="FinO-like"/>
    <property type="match status" value="1"/>
</dbReference>
<feature type="compositionally biased region" description="Basic and acidic residues" evidence="2">
    <location>
        <begin position="72"/>
        <end position="81"/>
    </location>
</feature>